<dbReference type="InterPro" id="IPR002401">
    <property type="entry name" value="Cyt_P450_E_grp-I"/>
</dbReference>
<dbReference type="AlphaFoldDB" id="A0A4Z1J974"/>
<evidence type="ECO:0000256" key="5">
    <source>
        <dbReference type="ARBA" id="ARBA00022448"/>
    </source>
</evidence>
<comment type="similarity">
    <text evidence="4">In the N-terminal section; belongs to the cytochrome P450 family.</text>
</comment>
<dbReference type="PANTHER" id="PTHR24305">
    <property type="entry name" value="CYTOCHROME P450"/>
    <property type="match status" value="1"/>
</dbReference>
<proteinExistence type="inferred from homology"/>
<name>A0A4Z1J974_9HELO</name>
<dbReference type="EMBL" id="PQXJ01000030">
    <property type="protein sequence ID" value="TGO68080.1"/>
    <property type="molecule type" value="Genomic_DNA"/>
</dbReference>
<comment type="cofactor">
    <cofactor evidence="3">
        <name>FAD</name>
        <dbReference type="ChEBI" id="CHEBI:57692"/>
    </cofactor>
</comment>
<evidence type="ECO:0000256" key="3">
    <source>
        <dbReference type="ARBA" id="ARBA00001974"/>
    </source>
</evidence>
<dbReference type="FunFam" id="1.10.630.10:FF:000040">
    <property type="entry name" value="Bifunctional cytochrome P450/NADPH--P450 reductase"/>
    <property type="match status" value="1"/>
</dbReference>
<evidence type="ECO:0000256" key="12">
    <source>
        <dbReference type="ARBA" id="ARBA00022982"/>
    </source>
</evidence>
<comment type="caution">
    <text evidence="20">The sequence shown here is derived from an EMBL/GenBank/DDBJ whole genome shotgun (WGS) entry which is preliminary data.</text>
</comment>
<dbReference type="Proteomes" id="UP000297452">
    <property type="component" value="Unassembled WGS sequence"/>
</dbReference>
<keyword evidence="21" id="KW-1185">Reference proteome</keyword>
<dbReference type="InterPro" id="IPR008254">
    <property type="entry name" value="Flavodoxin/NO_synth"/>
</dbReference>
<dbReference type="Gene3D" id="1.20.990.10">
    <property type="entry name" value="NADPH-cytochrome p450 Reductase, Chain A, domain 3"/>
    <property type="match status" value="1"/>
</dbReference>
<keyword evidence="12" id="KW-0249">Electron transport</keyword>
<evidence type="ECO:0000256" key="7">
    <source>
        <dbReference type="ARBA" id="ARBA00022630"/>
    </source>
</evidence>
<dbReference type="Gene3D" id="1.10.630.10">
    <property type="entry name" value="Cytochrome P450"/>
    <property type="match status" value="1"/>
</dbReference>
<evidence type="ECO:0000256" key="6">
    <source>
        <dbReference type="ARBA" id="ARBA00022617"/>
    </source>
</evidence>
<dbReference type="PROSITE" id="PS00086">
    <property type="entry name" value="CYTOCHROME_P450"/>
    <property type="match status" value="1"/>
</dbReference>
<evidence type="ECO:0000256" key="17">
    <source>
        <dbReference type="PIRSR" id="PIRSR602401-1"/>
    </source>
</evidence>
<dbReference type="InterPro" id="IPR023173">
    <property type="entry name" value="NADPH_Cyt_P450_Rdtase_alpha"/>
</dbReference>
<dbReference type="InterPro" id="IPR003097">
    <property type="entry name" value="CysJ-like_FAD-binding"/>
</dbReference>
<dbReference type="GO" id="GO:0004497">
    <property type="term" value="F:monooxygenase activity"/>
    <property type="evidence" value="ECO:0007669"/>
    <property type="project" value="UniProtKB-KW"/>
</dbReference>
<comment type="cofactor">
    <cofactor evidence="2 17">
        <name>heme</name>
        <dbReference type="ChEBI" id="CHEBI:30413"/>
    </cofactor>
</comment>
<keyword evidence="16" id="KW-0503">Monooxygenase</keyword>
<evidence type="ECO:0000313" key="20">
    <source>
        <dbReference type="EMBL" id="TGO68080.1"/>
    </source>
</evidence>
<dbReference type="SUPFAM" id="SSF48264">
    <property type="entry name" value="Cytochrome P450"/>
    <property type="match status" value="1"/>
</dbReference>
<keyword evidence="9 17" id="KW-0479">Metal-binding</keyword>
<dbReference type="SUPFAM" id="SSF63380">
    <property type="entry name" value="Riboflavin synthase domain-like"/>
    <property type="match status" value="1"/>
</dbReference>
<dbReference type="InterPro" id="IPR036396">
    <property type="entry name" value="Cyt_P450_sf"/>
</dbReference>
<evidence type="ECO:0000256" key="8">
    <source>
        <dbReference type="ARBA" id="ARBA00022643"/>
    </source>
</evidence>
<dbReference type="GO" id="GO:0010181">
    <property type="term" value="F:FMN binding"/>
    <property type="evidence" value="ECO:0007669"/>
    <property type="project" value="InterPro"/>
</dbReference>
<protein>
    <recommendedName>
        <fullName evidence="19">Flavodoxin-like domain-containing protein</fullName>
    </recommendedName>
</protein>
<keyword evidence="6 17" id="KW-0349">Heme</keyword>
<evidence type="ECO:0000256" key="15">
    <source>
        <dbReference type="ARBA" id="ARBA00023026"/>
    </source>
</evidence>
<evidence type="ECO:0000256" key="2">
    <source>
        <dbReference type="ARBA" id="ARBA00001971"/>
    </source>
</evidence>
<dbReference type="InterPro" id="IPR017938">
    <property type="entry name" value="Riboflavin_synthase-like_b-brl"/>
</dbReference>
<dbReference type="InterPro" id="IPR029039">
    <property type="entry name" value="Flavoprotein-like_sf"/>
</dbReference>
<accession>A0A4Z1J974</accession>
<dbReference type="GO" id="GO:0005506">
    <property type="term" value="F:iron ion binding"/>
    <property type="evidence" value="ECO:0007669"/>
    <property type="project" value="InterPro"/>
</dbReference>
<evidence type="ECO:0000256" key="16">
    <source>
        <dbReference type="ARBA" id="ARBA00023033"/>
    </source>
</evidence>
<evidence type="ECO:0000256" key="18">
    <source>
        <dbReference type="SAM" id="MobiDB-lite"/>
    </source>
</evidence>
<evidence type="ECO:0000259" key="19">
    <source>
        <dbReference type="PROSITE" id="PS50902"/>
    </source>
</evidence>
<evidence type="ECO:0000256" key="9">
    <source>
        <dbReference type="ARBA" id="ARBA00022723"/>
    </source>
</evidence>
<dbReference type="Pfam" id="PF00667">
    <property type="entry name" value="FAD_binding_1"/>
    <property type="match status" value="1"/>
</dbReference>
<feature type="compositionally biased region" description="Polar residues" evidence="18">
    <location>
        <begin position="456"/>
        <end position="472"/>
    </location>
</feature>
<feature type="domain" description="Flavodoxin-like" evidence="19">
    <location>
        <begin position="488"/>
        <end position="628"/>
    </location>
</feature>
<dbReference type="STRING" id="278944.A0A4Z1J974"/>
<dbReference type="Pfam" id="PF00258">
    <property type="entry name" value="Flavodoxin_1"/>
    <property type="match status" value="1"/>
</dbReference>
<feature type="binding site" description="axial binding residue" evidence="17">
    <location>
        <position position="390"/>
    </location>
    <ligand>
        <name>heme</name>
        <dbReference type="ChEBI" id="CHEBI:30413"/>
    </ligand>
    <ligandPart>
        <name>Fe</name>
        <dbReference type="ChEBI" id="CHEBI:18248"/>
    </ligandPart>
</feature>
<evidence type="ECO:0000256" key="10">
    <source>
        <dbReference type="ARBA" id="ARBA00022827"/>
    </source>
</evidence>
<keyword evidence="13" id="KW-0560">Oxidoreductase</keyword>
<dbReference type="PROSITE" id="PS50902">
    <property type="entry name" value="FLAVODOXIN_LIKE"/>
    <property type="match status" value="1"/>
</dbReference>
<keyword evidence="11" id="KW-0521">NADP</keyword>
<dbReference type="GO" id="GO:0020037">
    <property type="term" value="F:heme binding"/>
    <property type="evidence" value="ECO:0007669"/>
    <property type="project" value="InterPro"/>
</dbReference>
<feature type="region of interest" description="Disordered" evidence="18">
    <location>
        <begin position="456"/>
        <end position="476"/>
    </location>
</feature>
<gene>
    <name evidence="20" type="ORF">BOTNAR_0030g00020</name>
</gene>
<reference evidence="20 21" key="1">
    <citation type="submission" date="2017-12" db="EMBL/GenBank/DDBJ databases">
        <title>Comparative genomics of Botrytis spp.</title>
        <authorList>
            <person name="Valero-Jimenez C.A."/>
            <person name="Tapia P."/>
            <person name="Veloso J."/>
            <person name="Silva-Moreno E."/>
            <person name="Staats M."/>
            <person name="Valdes J.H."/>
            <person name="Van Kan J.A.L."/>
        </authorList>
    </citation>
    <scope>NUCLEOTIDE SEQUENCE [LARGE SCALE GENOMIC DNA]</scope>
    <source>
        <strain evidence="20 21">MUCL2120</strain>
    </source>
</reference>
<keyword evidence="5" id="KW-0813">Transport</keyword>
<dbReference type="InterPro" id="IPR017972">
    <property type="entry name" value="Cyt_P450_CS"/>
</dbReference>
<evidence type="ECO:0000256" key="1">
    <source>
        <dbReference type="ARBA" id="ARBA00001917"/>
    </source>
</evidence>
<dbReference type="SUPFAM" id="SSF52218">
    <property type="entry name" value="Flavoproteins"/>
    <property type="match status" value="1"/>
</dbReference>
<dbReference type="Gene3D" id="3.40.50.360">
    <property type="match status" value="1"/>
</dbReference>
<sequence>MTTAIPGPKAKPLVGNLLDLKDEEAPLRALEHMAVEYGPIYKLTRGSTRVIVAPPMALSKKDDRPSGMFTATNDDPDWGQAHRILVPAFGPLAIEQMYDQMQDIGNQLVLKWARLGPSEPITMTDDFTRLTLDTIALCAVDFRFNSFYTDKMHPFADAMVGFLSESGDRVRRPGFVTSFMRKKNAKFQKDLDYMFEISQGLVQYRKQNPTDKKDLLNAMLSGKDPKNKDEMRDDLIIANMITFLIAGHETTSGLLSFAFLNLMKNPDAYNAAQREVDQVVGRGPVRVEHLNKFEYLNGVLRESLRLTPTAPVVSKRLVKGVSGENATLSRGKYKIEPTDKIIVLRGAVQQDPNVYGSDANEFKPERMMGDNFKNLPSAAWKPFGSGVRACIGRAFAWQEALMVAAMLLQNFDFRLQDPGYKLRIKQTLTIKPQDLIMRATLRHGMTAMDLEHLLRGSTSSGTKSPEESTVPSSELPDLSRLKLHSKPMTILYGSNTGTCLAFAQRMGSTAAGNGFEAKVLEMDSVVGALPKSQPIVIITASYEGHPPNNAARFVSWLENLELTALSGTQFAVFGCGHSDWRAKFQKIPTIVDNRMAEFGSLRLVPRGLSDAAKGDLSGDFDDWLNKAFWPKIGRGSQSQDAVLETGMHLEISTQPGVTSLRQDVQDGFVVEAQVLTAPVTTEKRHLEIELPPDVTYESGDYLAVLPVNSNQNVRRVMKVFGLAWNSTIVIKGQSLGTLPLDTQLSIRDILAGYVELFEPISRKMLQTMANSTTDQNSKQYLATMSTDSDIYEQQVLAKRLSIIDLLEAHRSVKLNFRDFFLLSLPYESATTPSPPLISIPQTHAQ</sequence>
<dbReference type="PRINTS" id="PR00385">
    <property type="entry name" value="P450"/>
</dbReference>
<evidence type="ECO:0000313" key="21">
    <source>
        <dbReference type="Proteomes" id="UP000297452"/>
    </source>
</evidence>
<dbReference type="GO" id="GO:0016705">
    <property type="term" value="F:oxidoreductase activity, acting on paired donors, with incorporation or reduction of molecular oxygen"/>
    <property type="evidence" value="ECO:0007669"/>
    <property type="project" value="InterPro"/>
</dbReference>
<keyword evidence="14 17" id="KW-0408">Iron</keyword>
<dbReference type="OrthoDB" id="1470350at2759"/>
<keyword evidence="10" id="KW-0274">FAD</keyword>
<comment type="cofactor">
    <cofactor evidence="1">
        <name>FMN</name>
        <dbReference type="ChEBI" id="CHEBI:58210"/>
    </cofactor>
</comment>
<organism evidence="20 21">
    <name type="scientific">Botryotinia narcissicola</name>
    <dbReference type="NCBI Taxonomy" id="278944"/>
    <lineage>
        <taxon>Eukaryota</taxon>
        <taxon>Fungi</taxon>
        <taxon>Dikarya</taxon>
        <taxon>Ascomycota</taxon>
        <taxon>Pezizomycotina</taxon>
        <taxon>Leotiomycetes</taxon>
        <taxon>Helotiales</taxon>
        <taxon>Sclerotiniaceae</taxon>
        <taxon>Botryotinia</taxon>
    </lineage>
</organism>
<dbReference type="InterPro" id="IPR050121">
    <property type="entry name" value="Cytochrome_P450_monoxygenase"/>
</dbReference>
<evidence type="ECO:0000256" key="4">
    <source>
        <dbReference type="ARBA" id="ARBA00010018"/>
    </source>
</evidence>
<evidence type="ECO:0000256" key="14">
    <source>
        <dbReference type="ARBA" id="ARBA00023004"/>
    </source>
</evidence>
<evidence type="ECO:0000256" key="11">
    <source>
        <dbReference type="ARBA" id="ARBA00022857"/>
    </source>
</evidence>
<dbReference type="CDD" id="cd11068">
    <property type="entry name" value="CYP120A1"/>
    <property type="match status" value="1"/>
</dbReference>
<dbReference type="PANTHER" id="PTHR24305:SF108">
    <property type="entry name" value="P450, PUTATIVE (EUROFUNG)-RELATED"/>
    <property type="match status" value="1"/>
</dbReference>
<dbReference type="InterPro" id="IPR001128">
    <property type="entry name" value="Cyt_P450"/>
</dbReference>
<evidence type="ECO:0000256" key="13">
    <source>
        <dbReference type="ARBA" id="ARBA00023002"/>
    </source>
</evidence>
<keyword evidence="15" id="KW-0843">Virulence</keyword>
<dbReference type="PRINTS" id="PR00463">
    <property type="entry name" value="EP450I"/>
</dbReference>
<keyword evidence="7" id="KW-0285">Flavoprotein</keyword>
<keyword evidence="8" id="KW-0288">FMN</keyword>
<dbReference type="Pfam" id="PF00067">
    <property type="entry name" value="p450"/>
    <property type="match status" value="1"/>
</dbReference>